<proteinExistence type="inferred from homology"/>
<comment type="subcellular location">
    <subcellularLocation>
        <location evidence="1 9 10">Nucleus</location>
    </subcellularLocation>
</comment>
<dbReference type="PROSITE" id="PS50071">
    <property type="entry name" value="HOMEOBOX_2"/>
    <property type="match status" value="1"/>
</dbReference>
<evidence type="ECO:0000259" key="13">
    <source>
        <dbReference type="PROSITE" id="PS50071"/>
    </source>
</evidence>
<dbReference type="GO" id="GO:0005634">
    <property type="term" value="C:nucleus"/>
    <property type="evidence" value="ECO:0007669"/>
    <property type="project" value="UniProtKB-SubCell"/>
</dbReference>
<dbReference type="InterPro" id="IPR017970">
    <property type="entry name" value="Homeobox_CS"/>
</dbReference>
<evidence type="ECO:0000256" key="2">
    <source>
        <dbReference type="ARBA" id="ARBA00023015"/>
    </source>
</evidence>
<dbReference type="PRINTS" id="PR00031">
    <property type="entry name" value="HTHREPRESSR"/>
</dbReference>
<feature type="compositionally biased region" description="Low complexity" evidence="12">
    <location>
        <begin position="156"/>
        <end position="165"/>
    </location>
</feature>
<keyword evidence="5 11" id="KW-0804">Transcription</keyword>
<feature type="region of interest" description="Disordered" evidence="12">
    <location>
        <begin position="133"/>
        <end position="167"/>
    </location>
</feature>
<dbReference type="PANTHER" id="PTHR24326">
    <property type="entry name" value="HOMEOBOX-LEUCINE ZIPPER PROTEIN"/>
    <property type="match status" value="1"/>
</dbReference>
<dbReference type="OrthoDB" id="907895at2759"/>
<dbReference type="EMBL" id="BKCP01008292">
    <property type="protein sequence ID" value="GER48697.1"/>
    <property type="molecule type" value="Genomic_DNA"/>
</dbReference>
<dbReference type="SUPFAM" id="SSF46689">
    <property type="entry name" value="Homeodomain-like"/>
    <property type="match status" value="1"/>
</dbReference>
<protein>
    <recommendedName>
        <fullName evidence="11">Homeobox-leucine zipper protein</fullName>
    </recommendedName>
    <alternativeName>
        <fullName evidence="11">HD-ZIP protein</fullName>
    </alternativeName>
    <alternativeName>
        <fullName evidence="11">Homeodomain transcription factor</fullName>
    </alternativeName>
</protein>
<dbReference type="Proteomes" id="UP000325081">
    <property type="component" value="Unassembled WGS sequence"/>
</dbReference>
<dbReference type="GO" id="GO:0045893">
    <property type="term" value="P:positive regulation of DNA-templated transcription"/>
    <property type="evidence" value="ECO:0007669"/>
    <property type="project" value="TreeGrafter"/>
</dbReference>
<dbReference type="SMART" id="SM00389">
    <property type="entry name" value="HOX"/>
    <property type="match status" value="1"/>
</dbReference>
<evidence type="ECO:0000256" key="11">
    <source>
        <dbReference type="RuleBase" id="RU369038"/>
    </source>
</evidence>
<comment type="function">
    <text evidence="11">Transcription factor.</text>
</comment>
<feature type="compositionally biased region" description="Low complexity" evidence="12">
    <location>
        <begin position="139"/>
        <end position="148"/>
    </location>
</feature>
<dbReference type="GO" id="GO:0009414">
    <property type="term" value="P:response to water deprivation"/>
    <property type="evidence" value="ECO:0007669"/>
    <property type="project" value="UniProtKB-ARBA"/>
</dbReference>
<dbReference type="Gene3D" id="1.10.10.60">
    <property type="entry name" value="Homeodomain-like"/>
    <property type="match status" value="1"/>
</dbReference>
<dbReference type="InterPro" id="IPR003106">
    <property type="entry name" value="Leu_zip_homeo"/>
</dbReference>
<evidence type="ECO:0000256" key="12">
    <source>
        <dbReference type="SAM" id="MobiDB-lite"/>
    </source>
</evidence>
<dbReference type="PANTHER" id="PTHR24326:SF122">
    <property type="entry name" value="HOMEOBOX-LEUCINE ZIPPER PROTEIN HOX6"/>
    <property type="match status" value="1"/>
</dbReference>
<feature type="domain" description="Homeobox" evidence="13">
    <location>
        <begin position="21"/>
        <end position="81"/>
    </location>
</feature>
<gene>
    <name evidence="14" type="ORF">STAS_25863</name>
</gene>
<sequence length="211" mass="24528">MLDVAEYSSASECCFADKWRRKQSKNKRRFSDEQIRSLEVTFESETKLEPRKKAQLAKELGLQPRQVAIWFQNKRARWKSKQIEKEYGVLLSSYNNLASQLECLKKENQSLLVQLQNLKNEMEKLEDENLCETQGTAGNSSSSNNSNRESNEFKDNNNNNNNNNNSKRLIGMLSDELLKMVESPLTSSDGWGTSIDSDDHSYDHPWWDFWC</sequence>
<dbReference type="Pfam" id="PF00046">
    <property type="entry name" value="Homeodomain"/>
    <property type="match status" value="1"/>
</dbReference>
<dbReference type="GO" id="GO:0009737">
    <property type="term" value="P:response to abscisic acid"/>
    <property type="evidence" value="ECO:0007669"/>
    <property type="project" value="UniProtKB-ARBA"/>
</dbReference>
<dbReference type="InterPro" id="IPR000047">
    <property type="entry name" value="HTH_motif"/>
</dbReference>
<accession>A0A5A7QWD4</accession>
<dbReference type="InterPro" id="IPR009057">
    <property type="entry name" value="Homeodomain-like_sf"/>
</dbReference>
<name>A0A5A7QWD4_STRAF</name>
<comment type="function">
    <text evidence="8">Probable transcription activator that may act as growth regulators in response to water deficit.</text>
</comment>
<comment type="caution">
    <text evidence="14">The sequence shown here is derived from an EMBL/GenBank/DDBJ whole genome shotgun (WGS) entry which is preliminary data.</text>
</comment>
<evidence type="ECO:0000256" key="7">
    <source>
        <dbReference type="ARBA" id="ARBA00025748"/>
    </source>
</evidence>
<evidence type="ECO:0000256" key="10">
    <source>
        <dbReference type="RuleBase" id="RU000682"/>
    </source>
</evidence>
<evidence type="ECO:0000256" key="4">
    <source>
        <dbReference type="ARBA" id="ARBA00023155"/>
    </source>
</evidence>
<dbReference type="AlphaFoldDB" id="A0A5A7QWD4"/>
<evidence type="ECO:0000313" key="15">
    <source>
        <dbReference type="Proteomes" id="UP000325081"/>
    </source>
</evidence>
<evidence type="ECO:0000256" key="6">
    <source>
        <dbReference type="ARBA" id="ARBA00023242"/>
    </source>
</evidence>
<evidence type="ECO:0000256" key="1">
    <source>
        <dbReference type="ARBA" id="ARBA00004123"/>
    </source>
</evidence>
<dbReference type="InterPro" id="IPR045224">
    <property type="entry name" value="HDZip_class_I_plant"/>
</dbReference>
<organism evidence="14 15">
    <name type="scientific">Striga asiatica</name>
    <name type="common">Asiatic witchweed</name>
    <name type="synonym">Buchnera asiatica</name>
    <dbReference type="NCBI Taxonomy" id="4170"/>
    <lineage>
        <taxon>Eukaryota</taxon>
        <taxon>Viridiplantae</taxon>
        <taxon>Streptophyta</taxon>
        <taxon>Embryophyta</taxon>
        <taxon>Tracheophyta</taxon>
        <taxon>Spermatophyta</taxon>
        <taxon>Magnoliopsida</taxon>
        <taxon>eudicotyledons</taxon>
        <taxon>Gunneridae</taxon>
        <taxon>Pentapetalae</taxon>
        <taxon>asterids</taxon>
        <taxon>lamiids</taxon>
        <taxon>Lamiales</taxon>
        <taxon>Orobanchaceae</taxon>
        <taxon>Buchnereae</taxon>
        <taxon>Striga</taxon>
    </lineage>
</organism>
<evidence type="ECO:0000256" key="9">
    <source>
        <dbReference type="PROSITE-ProRule" id="PRU00108"/>
    </source>
</evidence>
<evidence type="ECO:0000313" key="14">
    <source>
        <dbReference type="EMBL" id="GER48697.1"/>
    </source>
</evidence>
<dbReference type="CDD" id="cd00086">
    <property type="entry name" value="homeodomain"/>
    <property type="match status" value="1"/>
</dbReference>
<dbReference type="Pfam" id="PF02183">
    <property type="entry name" value="HALZ"/>
    <property type="match status" value="1"/>
</dbReference>
<keyword evidence="6 9" id="KW-0539">Nucleus</keyword>
<reference evidence="15" key="1">
    <citation type="journal article" date="2019" name="Curr. Biol.">
        <title>Genome Sequence of Striga asiatica Provides Insight into the Evolution of Plant Parasitism.</title>
        <authorList>
            <person name="Yoshida S."/>
            <person name="Kim S."/>
            <person name="Wafula E.K."/>
            <person name="Tanskanen J."/>
            <person name="Kim Y.M."/>
            <person name="Honaas L."/>
            <person name="Yang Z."/>
            <person name="Spallek T."/>
            <person name="Conn C.E."/>
            <person name="Ichihashi Y."/>
            <person name="Cheong K."/>
            <person name="Cui S."/>
            <person name="Der J.P."/>
            <person name="Gundlach H."/>
            <person name="Jiao Y."/>
            <person name="Hori C."/>
            <person name="Ishida J.K."/>
            <person name="Kasahara H."/>
            <person name="Kiba T."/>
            <person name="Kim M.S."/>
            <person name="Koo N."/>
            <person name="Laohavisit A."/>
            <person name="Lee Y.H."/>
            <person name="Lumba S."/>
            <person name="McCourt P."/>
            <person name="Mortimer J.C."/>
            <person name="Mutuku J.M."/>
            <person name="Nomura T."/>
            <person name="Sasaki-Sekimoto Y."/>
            <person name="Seto Y."/>
            <person name="Wang Y."/>
            <person name="Wakatake T."/>
            <person name="Sakakibara H."/>
            <person name="Demura T."/>
            <person name="Yamaguchi S."/>
            <person name="Yoneyama K."/>
            <person name="Manabe R.I."/>
            <person name="Nelson D.C."/>
            <person name="Schulman A.H."/>
            <person name="Timko M.P."/>
            <person name="dePamphilis C.W."/>
            <person name="Choi D."/>
            <person name="Shirasu K."/>
        </authorList>
    </citation>
    <scope>NUCLEOTIDE SEQUENCE [LARGE SCALE GENOMIC DNA]</scope>
    <source>
        <strain evidence="15">cv. UVA1</strain>
    </source>
</reference>
<keyword evidence="4 9" id="KW-0371">Homeobox</keyword>
<evidence type="ECO:0000256" key="5">
    <source>
        <dbReference type="ARBA" id="ARBA00023163"/>
    </source>
</evidence>
<dbReference type="PROSITE" id="PS00027">
    <property type="entry name" value="HOMEOBOX_1"/>
    <property type="match status" value="1"/>
</dbReference>
<keyword evidence="3 9" id="KW-0238">DNA-binding</keyword>
<dbReference type="GO" id="GO:0000981">
    <property type="term" value="F:DNA-binding transcription factor activity, RNA polymerase II-specific"/>
    <property type="evidence" value="ECO:0007669"/>
    <property type="project" value="UniProtKB-UniRule"/>
</dbReference>
<dbReference type="FunFam" id="1.10.10.60:FF:000293">
    <property type="entry name" value="Homeobox-leucine zipper protein ATHB-7"/>
    <property type="match status" value="1"/>
</dbReference>
<feature type="DNA-binding region" description="Homeobox" evidence="9">
    <location>
        <begin position="23"/>
        <end position="82"/>
    </location>
</feature>
<dbReference type="GO" id="GO:0000976">
    <property type="term" value="F:transcription cis-regulatory region binding"/>
    <property type="evidence" value="ECO:0007669"/>
    <property type="project" value="UniProtKB-ARBA"/>
</dbReference>
<evidence type="ECO:0000256" key="3">
    <source>
        <dbReference type="ARBA" id="ARBA00023125"/>
    </source>
</evidence>
<dbReference type="InterPro" id="IPR001356">
    <property type="entry name" value="HD"/>
</dbReference>
<evidence type="ECO:0000256" key="8">
    <source>
        <dbReference type="ARBA" id="ARBA00058361"/>
    </source>
</evidence>
<keyword evidence="15" id="KW-1185">Reference proteome</keyword>
<keyword evidence="2 11" id="KW-0805">Transcription regulation</keyword>
<comment type="similarity">
    <text evidence="7 11">Belongs to the HD-ZIP homeobox family. Class I subfamily.</text>
</comment>